<accession>A0A4Y6PQ88</accession>
<dbReference type="Pfam" id="PF19682">
    <property type="entry name" value="DUF6184"/>
    <property type="match status" value="1"/>
</dbReference>
<proteinExistence type="predicted"/>
<dbReference type="EMBL" id="CP041186">
    <property type="protein sequence ID" value="QDG49925.1"/>
    <property type="molecule type" value="Genomic_DNA"/>
</dbReference>
<protein>
    <recommendedName>
        <fullName evidence="4">Lipoprotein</fullName>
    </recommendedName>
</protein>
<feature type="signal peptide" evidence="1">
    <location>
        <begin position="1"/>
        <end position="20"/>
    </location>
</feature>
<evidence type="ECO:0008006" key="4">
    <source>
        <dbReference type="Google" id="ProtNLM"/>
    </source>
</evidence>
<keyword evidence="3" id="KW-1185">Reference proteome</keyword>
<evidence type="ECO:0000313" key="2">
    <source>
        <dbReference type="EMBL" id="QDG49925.1"/>
    </source>
</evidence>
<dbReference type="Proteomes" id="UP000315995">
    <property type="component" value="Chromosome"/>
</dbReference>
<keyword evidence="1" id="KW-0732">Signal</keyword>
<evidence type="ECO:0000256" key="1">
    <source>
        <dbReference type="SAM" id="SignalP"/>
    </source>
</evidence>
<dbReference type="OrthoDB" id="5512980at2"/>
<dbReference type="InterPro" id="IPR045757">
    <property type="entry name" value="DUF6184"/>
</dbReference>
<dbReference type="PROSITE" id="PS51257">
    <property type="entry name" value="PROKAR_LIPOPROTEIN"/>
    <property type="match status" value="1"/>
</dbReference>
<organism evidence="2 3">
    <name type="scientific">Persicimonas caeni</name>
    <dbReference type="NCBI Taxonomy" id="2292766"/>
    <lineage>
        <taxon>Bacteria</taxon>
        <taxon>Deltaproteobacteria</taxon>
        <taxon>Bradymonadales</taxon>
        <taxon>Bradymonadaceae</taxon>
        <taxon>Persicimonas</taxon>
    </lineage>
</organism>
<gene>
    <name evidence="2" type="ORF">FIV42_03965</name>
</gene>
<dbReference type="AlphaFoldDB" id="A0A4Y6PQ88"/>
<accession>A0A5B8Y550</accession>
<reference evidence="2 3" key="1">
    <citation type="submission" date="2019-06" db="EMBL/GenBank/DDBJ databases">
        <title>Persicimonas caeni gen. nov., sp. nov., a predatory bacterium isolated from solar saltern.</title>
        <authorList>
            <person name="Wang S."/>
        </authorList>
    </citation>
    <scope>NUCLEOTIDE SEQUENCE [LARGE SCALE GENOMIC DNA]</scope>
    <source>
        <strain evidence="2 3">YN101</strain>
    </source>
</reference>
<sequence>MKRSLLITLGATLLVVSLSACETTRADYRDDIAQSVCQQMRECDAFGKDAEFADYDDCVTELESTYNDLWPADECSNGRIDKAKFDQCKQRAVSQACDENILDMVSFRLQCSADDVCVAEPKK</sequence>
<dbReference type="RefSeq" id="WP_141196422.1">
    <property type="nucleotide sequence ID" value="NZ_CP041186.1"/>
</dbReference>
<name>A0A4Y6PQ88_PERCE</name>
<evidence type="ECO:0000313" key="3">
    <source>
        <dbReference type="Proteomes" id="UP000315995"/>
    </source>
</evidence>
<feature type="chain" id="PRO_5030106236" description="Lipoprotein" evidence="1">
    <location>
        <begin position="21"/>
        <end position="123"/>
    </location>
</feature>